<name>A0A9X1X9A3_9BACL</name>
<organism evidence="1 2">
    <name type="scientific">Fictibacillus marinisediminis</name>
    <dbReference type="NCBI Taxonomy" id="2878389"/>
    <lineage>
        <taxon>Bacteria</taxon>
        <taxon>Bacillati</taxon>
        <taxon>Bacillota</taxon>
        <taxon>Bacilli</taxon>
        <taxon>Bacillales</taxon>
        <taxon>Fictibacillaceae</taxon>
        <taxon>Fictibacillus</taxon>
    </lineage>
</organism>
<dbReference type="InterPro" id="IPR004027">
    <property type="entry name" value="SEC_C_motif"/>
</dbReference>
<evidence type="ECO:0000313" key="2">
    <source>
        <dbReference type="Proteomes" id="UP001139011"/>
    </source>
</evidence>
<accession>A0A9X1X9A3</accession>
<dbReference type="Proteomes" id="UP001139011">
    <property type="component" value="Unassembled WGS sequence"/>
</dbReference>
<dbReference type="RefSeq" id="WP_248252227.1">
    <property type="nucleotide sequence ID" value="NZ_JAIWJX010000002.1"/>
</dbReference>
<reference evidence="1" key="1">
    <citation type="submission" date="2021-09" db="EMBL/GenBank/DDBJ databases">
        <title>Genome analysis of Fictibacillus sp. KIGAM418 isolated from marine sediment.</title>
        <authorList>
            <person name="Seo M.-J."/>
            <person name="Cho E.-S."/>
            <person name="Hwang C.Y."/>
        </authorList>
    </citation>
    <scope>NUCLEOTIDE SEQUENCE</scope>
    <source>
        <strain evidence="1">KIGAM418</strain>
    </source>
</reference>
<dbReference type="Pfam" id="PF02810">
    <property type="entry name" value="SEC-C"/>
    <property type="match status" value="1"/>
</dbReference>
<evidence type="ECO:0000313" key="1">
    <source>
        <dbReference type="EMBL" id="MCK6256577.1"/>
    </source>
</evidence>
<dbReference type="EMBL" id="JAIWJX010000002">
    <property type="protein sequence ID" value="MCK6256577.1"/>
    <property type="molecule type" value="Genomic_DNA"/>
</dbReference>
<protein>
    <submittedName>
        <fullName evidence="1">SEC-C domain-containing protein</fullName>
    </submittedName>
</protein>
<dbReference type="AlphaFoldDB" id="A0A9X1X9A3"/>
<sequence length="318" mass="36539">MNKVGRNEPCPCGSGKKYKSCCHRSVTTVQLNKIVEVSRHQEGLAKFAFDHFHEEMGSQTRNYIEKYKIGRDDEQTYANLMVCWLMFHSDVKDGRSPIVYYLKEQKGKEQPEILDIIADWEKCFPSVYKMVSKVNRNTFLLQDVMTDQEYTVEFNSEILPHDGTGLAGSIIYTGEHYEFYIDFAEIPQGELQERLDALTDMKINLKDDFPKALQVLLSKQEKAADEDAVPQPADRVLSLLKENASEEIYNEAERIWNEWTKARNLVIRKEQPYAAALHYLATKDVLNESATQPEVAKRYGTSASSLSAKYRQLKTALN</sequence>
<comment type="caution">
    <text evidence="1">The sequence shown here is derived from an EMBL/GenBank/DDBJ whole genome shotgun (WGS) entry which is preliminary data.</text>
</comment>
<dbReference type="CDD" id="cd00043">
    <property type="entry name" value="CYCLIN_SF"/>
    <property type="match status" value="1"/>
</dbReference>
<dbReference type="Gene3D" id="3.10.450.50">
    <property type="match status" value="1"/>
</dbReference>
<proteinExistence type="predicted"/>
<gene>
    <name evidence="1" type="ORF">LCY76_08220</name>
</gene>
<keyword evidence="2" id="KW-1185">Reference proteome</keyword>
<dbReference type="SUPFAM" id="SSF103642">
    <property type="entry name" value="Sec-C motif"/>
    <property type="match status" value="1"/>
</dbReference>